<dbReference type="Gene3D" id="2.60.120.200">
    <property type="match status" value="1"/>
</dbReference>
<evidence type="ECO:0000256" key="3">
    <source>
        <dbReference type="SAM" id="SignalP"/>
    </source>
</evidence>
<feature type="chain" id="PRO_5041348597" description="GH16 domain-containing protein" evidence="3">
    <location>
        <begin position="27"/>
        <end position="156"/>
    </location>
</feature>
<sequence length="156" mass="17695">MDAQGTMPLPLVLLYTFFLSISIASANFYTDFDITWGNDRAKILENGEQLQLSLDHTSGSGFQSKQEYLFATIDMQIKLVPGNSAGTVTAYYLSSQGPTHDEIDFEFLGNLSGDPYVMHTNVFSQGRGNREQQFYLWFDPTTDFHTYSVSWTQHHI</sequence>
<reference evidence="5 6" key="1">
    <citation type="journal article" date="2021" name="Nat. Plants">
        <title>The Taxus genome provides insights into paclitaxel biosynthesis.</title>
        <authorList>
            <person name="Xiong X."/>
            <person name="Gou J."/>
            <person name="Liao Q."/>
            <person name="Li Y."/>
            <person name="Zhou Q."/>
            <person name="Bi G."/>
            <person name="Li C."/>
            <person name="Du R."/>
            <person name="Wang X."/>
            <person name="Sun T."/>
            <person name="Guo L."/>
            <person name="Liang H."/>
            <person name="Lu P."/>
            <person name="Wu Y."/>
            <person name="Zhang Z."/>
            <person name="Ro D.K."/>
            <person name="Shang Y."/>
            <person name="Huang S."/>
            <person name="Yan J."/>
        </authorList>
    </citation>
    <scope>NUCLEOTIDE SEQUENCE [LARGE SCALE GENOMIC DNA]</scope>
    <source>
        <strain evidence="5">Ta-2019</strain>
    </source>
</reference>
<keyword evidence="2" id="KW-0326">Glycosidase</keyword>
<keyword evidence="3" id="KW-0732">Signal</keyword>
<keyword evidence="6" id="KW-1185">Reference proteome</keyword>
<feature type="domain" description="GH16" evidence="4">
    <location>
        <begin position="2"/>
        <end position="156"/>
    </location>
</feature>
<dbReference type="PROSITE" id="PS01034">
    <property type="entry name" value="GH16_1"/>
    <property type="match status" value="1"/>
</dbReference>
<dbReference type="Pfam" id="PF00722">
    <property type="entry name" value="Glyco_hydro_16"/>
    <property type="match status" value="1"/>
</dbReference>
<dbReference type="PANTHER" id="PTHR31062">
    <property type="entry name" value="XYLOGLUCAN ENDOTRANSGLUCOSYLASE/HYDROLASE PROTEIN 8-RELATED"/>
    <property type="match status" value="1"/>
</dbReference>
<evidence type="ECO:0000313" key="5">
    <source>
        <dbReference type="EMBL" id="KAH9320666.1"/>
    </source>
</evidence>
<evidence type="ECO:0000256" key="1">
    <source>
        <dbReference type="ARBA" id="ARBA00022801"/>
    </source>
</evidence>
<keyword evidence="1" id="KW-0378">Hydrolase</keyword>
<evidence type="ECO:0000256" key="2">
    <source>
        <dbReference type="ARBA" id="ARBA00023295"/>
    </source>
</evidence>
<dbReference type="AlphaFoldDB" id="A0AA38GCU1"/>
<comment type="caution">
    <text evidence="5">The sequence shown here is derived from an EMBL/GenBank/DDBJ whole genome shotgun (WGS) entry which is preliminary data.</text>
</comment>
<dbReference type="OMA" id="ANFYSEV"/>
<protein>
    <recommendedName>
        <fullName evidence="4">GH16 domain-containing protein</fullName>
    </recommendedName>
</protein>
<dbReference type="EMBL" id="JAHRHJ020000003">
    <property type="protein sequence ID" value="KAH9320666.1"/>
    <property type="molecule type" value="Genomic_DNA"/>
</dbReference>
<gene>
    <name evidence="5" type="ORF">KI387_015305</name>
</gene>
<name>A0AA38GCU1_TAXCH</name>
<organism evidence="5 6">
    <name type="scientific">Taxus chinensis</name>
    <name type="common">Chinese yew</name>
    <name type="synonym">Taxus wallichiana var. chinensis</name>
    <dbReference type="NCBI Taxonomy" id="29808"/>
    <lineage>
        <taxon>Eukaryota</taxon>
        <taxon>Viridiplantae</taxon>
        <taxon>Streptophyta</taxon>
        <taxon>Embryophyta</taxon>
        <taxon>Tracheophyta</taxon>
        <taxon>Spermatophyta</taxon>
        <taxon>Pinopsida</taxon>
        <taxon>Pinidae</taxon>
        <taxon>Conifers II</taxon>
        <taxon>Cupressales</taxon>
        <taxon>Taxaceae</taxon>
        <taxon>Taxus</taxon>
    </lineage>
</organism>
<dbReference type="Proteomes" id="UP000824469">
    <property type="component" value="Unassembled WGS sequence"/>
</dbReference>
<dbReference type="SUPFAM" id="SSF49899">
    <property type="entry name" value="Concanavalin A-like lectins/glucanases"/>
    <property type="match status" value="1"/>
</dbReference>
<dbReference type="PROSITE" id="PS51762">
    <property type="entry name" value="GH16_2"/>
    <property type="match status" value="1"/>
</dbReference>
<feature type="non-terminal residue" evidence="5">
    <location>
        <position position="156"/>
    </location>
</feature>
<feature type="signal peptide" evidence="3">
    <location>
        <begin position="1"/>
        <end position="26"/>
    </location>
</feature>
<dbReference type="GO" id="GO:0004553">
    <property type="term" value="F:hydrolase activity, hydrolyzing O-glycosyl compounds"/>
    <property type="evidence" value="ECO:0007669"/>
    <property type="project" value="InterPro"/>
</dbReference>
<dbReference type="InterPro" id="IPR008263">
    <property type="entry name" value="GH16_AS"/>
</dbReference>
<dbReference type="InterPro" id="IPR000757">
    <property type="entry name" value="Beta-glucanase-like"/>
</dbReference>
<dbReference type="InterPro" id="IPR044791">
    <property type="entry name" value="Beta-glucanase/XTH"/>
</dbReference>
<dbReference type="InterPro" id="IPR013320">
    <property type="entry name" value="ConA-like_dom_sf"/>
</dbReference>
<evidence type="ECO:0000313" key="6">
    <source>
        <dbReference type="Proteomes" id="UP000824469"/>
    </source>
</evidence>
<proteinExistence type="predicted"/>
<dbReference type="GO" id="GO:0005975">
    <property type="term" value="P:carbohydrate metabolic process"/>
    <property type="evidence" value="ECO:0007669"/>
    <property type="project" value="InterPro"/>
</dbReference>
<accession>A0AA38GCU1</accession>
<evidence type="ECO:0000259" key="4">
    <source>
        <dbReference type="PROSITE" id="PS51762"/>
    </source>
</evidence>